<gene>
    <name evidence="1" type="ORF">FF36_04760</name>
</gene>
<name>A0A0D8BAB8_9ACTN</name>
<sequence length="73" mass="7629">MGLLDDRVVFITGAARGQGRSHAVTFAEQGANIVGVDICRDLEAVPYKLGTAEDLAETAQLVEKAGGQILTAE</sequence>
<reference evidence="1 2" key="2">
    <citation type="journal article" date="2016" name="Genome Announc.">
        <title>Permanent Draft Genome Sequences for Two Variants of Frankia sp. Strain CpI1, the First Frankia Strain Isolated from Root Nodules of Comptonia peregrina.</title>
        <authorList>
            <person name="Oshone R."/>
            <person name="Hurst S.G.IV."/>
            <person name="Abebe-Akele F."/>
            <person name="Simpson S."/>
            <person name="Morris K."/>
            <person name="Thomas W.K."/>
            <person name="Tisa L.S."/>
        </authorList>
    </citation>
    <scope>NUCLEOTIDE SEQUENCE [LARGE SCALE GENOMIC DNA]</scope>
    <source>
        <strain evidence="2">CpI1-S</strain>
    </source>
</reference>
<organism evidence="1 2">
    <name type="scientific">Frankia torreyi</name>
    <dbReference type="NCBI Taxonomy" id="1856"/>
    <lineage>
        <taxon>Bacteria</taxon>
        <taxon>Bacillati</taxon>
        <taxon>Actinomycetota</taxon>
        <taxon>Actinomycetes</taxon>
        <taxon>Frankiales</taxon>
        <taxon>Frankiaceae</taxon>
        <taxon>Frankia</taxon>
    </lineage>
</organism>
<accession>A0A0D8BAB8</accession>
<keyword evidence="2" id="KW-1185">Reference proteome</keyword>
<dbReference type="Proteomes" id="UP000032545">
    <property type="component" value="Unassembled WGS sequence"/>
</dbReference>
<dbReference type="InterPro" id="IPR036291">
    <property type="entry name" value="NAD(P)-bd_dom_sf"/>
</dbReference>
<dbReference type="SUPFAM" id="SSF51735">
    <property type="entry name" value="NAD(P)-binding Rossmann-fold domains"/>
    <property type="match status" value="1"/>
</dbReference>
<reference evidence="2" key="1">
    <citation type="submission" date="2015-02" db="EMBL/GenBank/DDBJ databases">
        <title>Draft Genome of Frankia sp. CpI1-S.</title>
        <authorList>
            <person name="Oshone R.T."/>
            <person name="Ngom M."/>
            <person name="Ghodhbane-Gtari F."/>
            <person name="Gtari M."/>
            <person name="Morris K."/>
            <person name="Thomas K."/>
            <person name="Sen A."/>
            <person name="Tisa L.S."/>
        </authorList>
    </citation>
    <scope>NUCLEOTIDE SEQUENCE [LARGE SCALE GENOMIC DNA]</scope>
    <source>
        <strain evidence="2">CpI1-S</strain>
    </source>
</reference>
<dbReference type="EMBL" id="JYFN01000048">
    <property type="protein sequence ID" value="KJE20889.1"/>
    <property type="molecule type" value="Genomic_DNA"/>
</dbReference>
<dbReference type="Gene3D" id="3.40.50.720">
    <property type="entry name" value="NAD(P)-binding Rossmann-like Domain"/>
    <property type="match status" value="1"/>
</dbReference>
<evidence type="ECO:0000313" key="1">
    <source>
        <dbReference type="EMBL" id="KJE20889.1"/>
    </source>
</evidence>
<proteinExistence type="predicted"/>
<comment type="caution">
    <text evidence="1">The sequence shown here is derived from an EMBL/GenBank/DDBJ whole genome shotgun (WGS) entry which is preliminary data.</text>
</comment>
<protein>
    <recommendedName>
        <fullName evidence="3">Short chain dehydrogenase</fullName>
    </recommendedName>
</protein>
<evidence type="ECO:0008006" key="3">
    <source>
        <dbReference type="Google" id="ProtNLM"/>
    </source>
</evidence>
<evidence type="ECO:0000313" key="2">
    <source>
        <dbReference type="Proteomes" id="UP000032545"/>
    </source>
</evidence>
<feature type="non-terminal residue" evidence="1">
    <location>
        <position position="73"/>
    </location>
</feature>
<dbReference type="AlphaFoldDB" id="A0A0D8BAB8"/>